<evidence type="ECO:0000313" key="7">
    <source>
        <dbReference type="Proteomes" id="UP001597262"/>
    </source>
</evidence>
<dbReference type="PANTHER" id="PTHR43301">
    <property type="entry name" value="ARABINAN ENDO-1,5-ALPHA-L-ARABINOSIDASE"/>
    <property type="match status" value="1"/>
</dbReference>
<dbReference type="PANTHER" id="PTHR43301:SF3">
    <property type="entry name" value="ARABINAN ENDO-1,5-ALPHA-L-ARABINOSIDASE A-RELATED"/>
    <property type="match status" value="1"/>
</dbReference>
<dbReference type="InterPro" id="IPR050727">
    <property type="entry name" value="GH43_arabinanases"/>
</dbReference>
<dbReference type="InterPro" id="IPR006710">
    <property type="entry name" value="Glyco_hydro_43"/>
</dbReference>
<evidence type="ECO:0000256" key="3">
    <source>
        <dbReference type="ARBA" id="ARBA00022801"/>
    </source>
</evidence>
<dbReference type="Gene3D" id="2.115.10.20">
    <property type="entry name" value="Glycosyl hydrolase domain, family 43"/>
    <property type="match status" value="1"/>
</dbReference>
<keyword evidence="3 5" id="KW-0378">Hydrolase</keyword>
<evidence type="ECO:0000256" key="2">
    <source>
        <dbReference type="ARBA" id="ARBA00009865"/>
    </source>
</evidence>
<reference evidence="7" key="1">
    <citation type="journal article" date="2019" name="Int. J. Syst. Evol. Microbiol.">
        <title>The Global Catalogue of Microorganisms (GCM) 10K type strain sequencing project: providing services to taxonomists for standard genome sequencing and annotation.</title>
        <authorList>
            <consortium name="The Broad Institute Genomics Platform"/>
            <consortium name="The Broad Institute Genome Sequencing Center for Infectious Disease"/>
            <person name="Wu L."/>
            <person name="Ma J."/>
        </authorList>
    </citation>
    <scope>NUCLEOTIDE SEQUENCE [LARGE SCALE GENOMIC DNA]</scope>
    <source>
        <strain evidence="7">CCUG 59189</strain>
    </source>
</reference>
<accession>A0ABW3S598</accession>
<sequence>MVKKLSEIHIRDPYILTVPTDKKYYLYGTEGSTAWSGQPVGFDSYVSEDLIHWDGPYPVFRPNPGFWSDHHYWAPEVYAFGEKYVMFASFKADHVCRGTEALISDHPLGPFRPLGDRPLTPPDWECLDGTLYTDEDGRHWMVFCREWLQVTDGEMYAVPLKPGLDAAEGEPKLLFRASDAPWSKAGEQGQYVTDGPFLHKMASGELIMLWSTGGAKGYTMGIARSTSGKVTGPWSQDPEPLFAEDGGHGMIFRDLNGHLRMTIHSPNVQPLERPVIYELAEENGRLRYVAKN</sequence>
<gene>
    <name evidence="6" type="ORF">ACFQ3W_22915</name>
</gene>
<proteinExistence type="inferred from homology"/>
<evidence type="ECO:0000256" key="5">
    <source>
        <dbReference type="RuleBase" id="RU361187"/>
    </source>
</evidence>
<dbReference type="Proteomes" id="UP001597262">
    <property type="component" value="Unassembled WGS sequence"/>
</dbReference>
<evidence type="ECO:0000313" key="6">
    <source>
        <dbReference type="EMBL" id="MFD1179135.1"/>
    </source>
</evidence>
<name>A0ABW3S598_9BACL</name>
<evidence type="ECO:0000256" key="4">
    <source>
        <dbReference type="ARBA" id="ARBA00023295"/>
    </source>
</evidence>
<organism evidence="6 7">
    <name type="scientific">Paenibacillus puldeungensis</name>
    <dbReference type="NCBI Taxonomy" id="696536"/>
    <lineage>
        <taxon>Bacteria</taxon>
        <taxon>Bacillati</taxon>
        <taxon>Bacillota</taxon>
        <taxon>Bacilli</taxon>
        <taxon>Bacillales</taxon>
        <taxon>Paenibacillaceae</taxon>
        <taxon>Paenibacillus</taxon>
    </lineage>
</organism>
<dbReference type="InterPro" id="IPR023296">
    <property type="entry name" value="Glyco_hydro_beta-prop_sf"/>
</dbReference>
<dbReference type="GO" id="GO:0016787">
    <property type="term" value="F:hydrolase activity"/>
    <property type="evidence" value="ECO:0007669"/>
    <property type="project" value="UniProtKB-KW"/>
</dbReference>
<comment type="pathway">
    <text evidence="1">Glycan metabolism; L-arabinan degradation.</text>
</comment>
<comment type="caution">
    <text evidence="6">The sequence shown here is derived from an EMBL/GenBank/DDBJ whole genome shotgun (WGS) entry which is preliminary data.</text>
</comment>
<keyword evidence="7" id="KW-1185">Reference proteome</keyword>
<comment type="similarity">
    <text evidence="2 5">Belongs to the glycosyl hydrolase 43 family.</text>
</comment>
<evidence type="ECO:0000256" key="1">
    <source>
        <dbReference type="ARBA" id="ARBA00004834"/>
    </source>
</evidence>
<dbReference type="EMBL" id="JBHTLM010000025">
    <property type="protein sequence ID" value="MFD1179135.1"/>
    <property type="molecule type" value="Genomic_DNA"/>
</dbReference>
<dbReference type="CDD" id="cd08981">
    <property type="entry name" value="GH43_Bt1873-like"/>
    <property type="match status" value="1"/>
</dbReference>
<dbReference type="Pfam" id="PF04616">
    <property type="entry name" value="Glyco_hydro_43"/>
    <property type="match status" value="1"/>
</dbReference>
<keyword evidence="4 5" id="KW-0326">Glycosidase</keyword>
<protein>
    <submittedName>
        <fullName evidence="6">Glycoside hydrolase family 43 protein</fullName>
    </submittedName>
</protein>
<dbReference type="SUPFAM" id="SSF75005">
    <property type="entry name" value="Arabinanase/levansucrase/invertase"/>
    <property type="match status" value="1"/>
</dbReference>